<dbReference type="Gene3D" id="1.25.40.10">
    <property type="entry name" value="Tetratricopeptide repeat domain"/>
    <property type="match status" value="1"/>
</dbReference>
<dbReference type="OrthoDB" id="185373at2759"/>
<dbReference type="InterPro" id="IPR011990">
    <property type="entry name" value="TPR-like_helical_dom_sf"/>
</dbReference>
<dbReference type="PANTHER" id="PTHR45613">
    <property type="entry name" value="PENTATRICOPEPTIDE REPEAT-CONTAINING PROTEIN"/>
    <property type="match status" value="1"/>
</dbReference>
<gene>
    <name evidence="1" type="ORF">CC78DRAFT_460000</name>
</gene>
<dbReference type="PANTHER" id="PTHR45613:SF9">
    <property type="entry name" value="MITOCHONDRIAL GROUP I INTRON SPLICING FACTOR CCM1"/>
    <property type="match status" value="1"/>
</dbReference>
<keyword evidence="2" id="KW-1185">Reference proteome</keyword>
<reference evidence="2" key="1">
    <citation type="journal article" date="2020" name="Stud. Mycol.">
        <title>101 Dothideomycetes genomes: A test case for predicting lifestyles and emergence of pathogens.</title>
        <authorList>
            <person name="Haridas S."/>
            <person name="Albert R."/>
            <person name="Binder M."/>
            <person name="Bloem J."/>
            <person name="LaButti K."/>
            <person name="Salamov A."/>
            <person name="Andreopoulos B."/>
            <person name="Baker S."/>
            <person name="Barry K."/>
            <person name="Bills G."/>
            <person name="Bluhm B."/>
            <person name="Cannon C."/>
            <person name="Castanera R."/>
            <person name="Culley D."/>
            <person name="Daum C."/>
            <person name="Ezra D."/>
            <person name="Gonzalez J."/>
            <person name="Henrissat B."/>
            <person name="Kuo A."/>
            <person name="Liang C."/>
            <person name="Lipzen A."/>
            <person name="Lutzoni F."/>
            <person name="Magnuson J."/>
            <person name="Mondo S."/>
            <person name="Nolan M."/>
            <person name="Ohm R."/>
            <person name="Pangilinan J."/>
            <person name="Park H.-J."/>
            <person name="Ramirez L."/>
            <person name="Alfaro M."/>
            <person name="Sun H."/>
            <person name="Tritt A."/>
            <person name="Yoshinaga Y."/>
            <person name="Zwiers L.-H."/>
            <person name="Turgeon B."/>
            <person name="Goodwin S."/>
            <person name="Spatafora J."/>
            <person name="Crous P."/>
            <person name="Grigoriev I."/>
        </authorList>
    </citation>
    <scope>NUCLEOTIDE SEQUENCE [LARGE SCALE GENOMIC DNA]</scope>
    <source>
        <strain evidence="2">CBS 304.66</strain>
    </source>
</reference>
<dbReference type="InterPro" id="IPR002885">
    <property type="entry name" value="PPR_rpt"/>
</dbReference>
<evidence type="ECO:0000313" key="2">
    <source>
        <dbReference type="Proteomes" id="UP000800093"/>
    </source>
</evidence>
<protein>
    <recommendedName>
        <fullName evidence="3">Pentatricopeptide repeat protein</fullName>
    </recommendedName>
</protein>
<dbReference type="AlphaFoldDB" id="A0A9P4KC69"/>
<proteinExistence type="predicted"/>
<dbReference type="EMBL" id="ML986601">
    <property type="protein sequence ID" value="KAF2266011.1"/>
    <property type="molecule type" value="Genomic_DNA"/>
</dbReference>
<accession>A0A9P4KC69</accession>
<dbReference type="NCBIfam" id="TIGR00756">
    <property type="entry name" value="PPR"/>
    <property type="match status" value="1"/>
</dbReference>
<evidence type="ECO:0000313" key="1">
    <source>
        <dbReference type="EMBL" id="KAF2266011.1"/>
    </source>
</evidence>
<comment type="caution">
    <text evidence="1">The sequence shown here is derived from an EMBL/GenBank/DDBJ whole genome shotgun (WGS) entry which is preliminary data.</text>
</comment>
<name>A0A9P4KC69_9PLEO</name>
<evidence type="ECO:0008006" key="3">
    <source>
        <dbReference type="Google" id="ProtNLM"/>
    </source>
</evidence>
<sequence length="676" mass="78849">MLLSIDARGFLEEASQLIWRHYCWFKRNDPIFPRLYMIPDRAWDIIWLSQSNRVGPDRIRGATLRVLWRDMALVGKSRTVGQRIEYLESLFYNGEEEQAMKEWEADYRRSDEESRHDYKPEHLELGARMYAFANRVDRAREIMEELFDLYPQWNPMIIMPVFRAHTRSISTQHHDVAHDLYVRMRTILGADVTKRDYDGWFVGFLEARHLQYSLEVFKDMFNAGYVVGDFSEEQVEGVLKRLHHLYKLGTNIEKMTNIALYTLSVLPQPYHSHIFGDWMKSAVITKSPEAGAQILDLMFRRGFEPRTFHFNILIKALLRAKDNQLEIKAENIGWQMVDKSTKTLPDNSRSYSAAEAITRRAPTPGDELSPTHDLVKSIPRANVTTYALLMQHHAQRFQSEHVDYLRRQMKEAEILPNTAVMNVLMDNCCRQGRYQEVWEIYKSLTDGPEDMKGVFPDGSSVRCLWKTLRLALGDHLTRENSTLPSPRQLLAETIDWWNLVRSRYDSKRFKIGFAGADHKAISTLIMHCFSYTKDLPGSLVSMHVLGKRFGIYPSDKAISILQRHIAWTDMQNESKSVRAQFARSGVHKHNLEKMARIYNILRQNRFARTNMTGDHWATLSERDVGNFNLDMFSEFVRVVLKRQYRPEEVELLIDEAKKDIGLPELTTGDLDAFNVV</sequence>
<organism evidence="1 2">
    <name type="scientific">Lojkania enalia</name>
    <dbReference type="NCBI Taxonomy" id="147567"/>
    <lineage>
        <taxon>Eukaryota</taxon>
        <taxon>Fungi</taxon>
        <taxon>Dikarya</taxon>
        <taxon>Ascomycota</taxon>
        <taxon>Pezizomycotina</taxon>
        <taxon>Dothideomycetes</taxon>
        <taxon>Pleosporomycetidae</taxon>
        <taxon>Pleosporales</taxon>
        <taxon>Pleosporales incertae sedis</taxon>
        <taxon>Lojkania</taxon>
    </lineage>
</organism>
<dbReference type="Proteomes" id="UP000800093">
    <property type="component" value="Unassembled WGS sequence"/>
</dbReference>